<dbReference type="EMBL" id="CAJPIZ010015072">
    <property type="protein sequence ID" value="CAG2115089.1"/>
    <property type="molecule type" value="Genomic_DNA"/>
</dbReference>
<keyword evidence="22" id="KW-1185">Reference proteome</keyword>
<comment type="similarity">
    <text evidence="4">Belongs to the glycosyltransferase 49 family.</text>
</comment>
<dbReference type="EMBL" id="OC869647">
    <property type="protein sequence ID" value="CAD7634659.1"/>
    <property type="molecule type" value="Genomic_DNA"/>
</dbReference>
<evidence type="ECO:0000256" key="19">
    <source>
        <dbReference type="ARBA" id="ARBA00033291"/>
    </source>
</evidence>
<evidence type="ECO:0000256" key="17">
    <source>
        <dbReference type="ARBA" id="ARBA00032175"/>
    </source>
</evidence>
<evidence type="ECO:0000313" key="22">
    <source>
        <dbReference type="Proteomes" id="UP000759131"/>
    </source>
</evidence>
<dbReference type="AlphaFoldDB" id="A0A7R9L4F6"/>
<evidence type="ECO:0000256" key="12">
    <source>
        <dbReference type="ARBA" id="ARBA00023034"/>
    </source>
</evidence>
<dbReference type="Pfam" id="PF13896">
    <property type="entry name" value="Glyco_transf_49"/>
    <property type="match status" value="1"/>
</dbReference>
<evidence type="ECO:0000256" key="16">
    <source>
        <dbReference type="ARBA" id="ARBA00030723"/>
    </source>
</evidence>
<evidence type="ECO:0000256" key="7">
    <source>
        <dbReference type="ARBA" id="ARBA00022679"/>
    </source>
</evidence>
<comment type="subcellular location">
    <subcellularLocation>
        <location evidence="2">Golgi apparatus membrane</location>
        <topology evidence="2">Single-pass type II membrane protein</topology>
    </subcellularLocation>
</comment>
<sequence>MALLWRRAVLLLVFVIAVLQIIHMILLSRLESKRSERQKRGQVLNEGLNAFNEYKPSDVESDRKHMYHMIRQTSVLDSSGEYHIINFFIRSQSLGSRNHIRHDISLVSQTSVSQMYNLDLLAHRWHGLASISVFALSQDIPLVIEMILLLRRCYPSIRRNLSFHLVYPLIVPKPAIGATTLSPRLPIDIISKEENCDRLQSLLASIESNAINYGHSGVAYPNNLLRNVGRRNALTDYVFVVDIDLVPNDGLYEQFFDFAKQNKLFTEEHKKEKVVYVVPAYEVNTLSSTESDLKLETIDQLIPKDKPELLRMIESMNARPFYIEMCWKCQKYTDYENWQKHSSAKFDILFEVLWRDPWEPFYLSANTVPLYDERFRQYGFNRISQICELHMSGYKFSVLNNAFVIHKGFKTADSFHKEKDLELERNRALFRQFKAQLKDKYPESSRLADDPRYHKRPALVFDRHRRLLDPLNQSTFFTNTVLEGREEMPENINHLMSDIEIDDNFIDLMRRRLEWSKSSDSILRKLPLDREFPYLDQRPPRVWGIPSNRKEYNYLRTLYDLTQILSTKIFGSFDVQKISYPYCCVPFERNEKLIVFDLETDFISVSKLSHCLPLFSTTPLKTIDKSLTSIEPLSWTTCFVEKNIYPTDYSFKLPDNHTIHTVYFTHNQLRQFDDYTLVGRAINYCYGYTTAVARLESGHNSDSKELVDPIPVQCVFINPHDFSLGFVCFQLNTTSFDSSLKNQIWIKTGVKDSKDIIKHLLAFQINGFVDSVTKTLKTSIKTNE</sequence>
<dbReference type="OrthoDB" id="9974378at2759"/>
<organism evidence="21">
    <name type="scientific">Medioppia subpectinata</name>
    <dbReference type="NCBI Taxonomy" id="1979941"/>
    <lineage>
        <taxon>Eukaryota</taxon>
        <taxon>Metazoa</taxon>
        <taxon>Ecdysozoa</taxon>
        <taxon>Arthropoda</taxon>
        <taxon>Chelicerata</taxon>
        <taxon>Arachnida</taxon>
        <taxon>Acari</taxon>
        <taxon>Acariformes</taxon>
        <taxon>Sarcoptiformes</taxon>
        <taxon>Oribatida</taxon>
        <taxon>Brachypylina</taxon>
        <taxon>Oppioidea</taxon>
        <taxon>Oppiidae</taxon>
        <taxon>Medioppia</taxon>
    </lineage>
</organism>
<dbReference type="UniPathway" id="UPA00378"/>
<dbReference type="GO" id="GO:0035269">
    <property type="term" value="P:protein O-linked glycosylation via mannose"/>
    <property type="evidence" value="ECO:0007669"/>
    <property type="project" value="TreeGrafter"/>
</dbReference>
<dbReference type="GO" id="GO:0015020">
    <property type="term" value="F:glucuronosyltransferase activity"/>
    <property type="evidence" value="ECO:0007669"/>
    <property type="project" value="InterPro"/>
</dbReference>
<evidence type="ECO:0000256" key="11">
    <source>
        <dbReference type="ARBA" id="ARBA00022989"/>
    </source>
</evidence>
<dbReference type="Gene3D" id="3.90.550.10">
    <property type="entry name" value="Spore Coat Polysaccharide Biosynthesis Protein SpsA, Chain A"/>
    <property type="match status" value="1"/>
</dbReference>
<proteinExistence type="inferred from homology"/>
<dbReference type="InterPro" id="IPR043189">
    <property type="entry name" value="B4GAT1"/>
</dbReference>
<comment type="catalytic activity">
    <reaction evidence="20">
        <text>3-O-[beta-D-Xyl-(1-&gt;4)-Rib-ol-P-Rib-ol-P-3-beta-D-GalNAc-(1-&gt;3)-beta-D-GlcNAc-(1-&gt;4)-(O-6-P-alpha-D-Man)]-Thr-[protein] + UDP-alpha-D-glucuronate = 3-O-[beta-D-GlcA-(1-&gt;3)-beta-D-Xyl-(1-&gt;4)-Rib-ol-P-Rib-ol-P-3-beta-D-GalNAc-(1-&gt;3)-beta-D-GlcNAc-(1-&gt;4)-(O-6-P-alpha-D-Man)]-Thr-[protein] + UDP + H(+)</text>
        <dbReference type="Rhea" id="RHEA:46860"/>
        <dbReference type="Rhea" id="RHEA-COMP:15023"/>
        <dbReference type="Rhea" id="RHEA-COMP:17482"/>
        <dbReference type="ChEBI" id="CHEBI:15378"/>
        <dbReference type="ChEBI" id="CHEBI:58052"/>
        <dbReference type="ChEBI" id="CHEBI:58223"/>
        <dbReference type="ChEBI" id="CHEBI:142405"/>
        <dbReference type="ChEBI" id="CHEBI:177336"/>
    </reaction>
</comment>
<evidence type="ECO:0000256" key="3">
    <source>
        <dbReference type="ARBA" id="ARBA00004922"/>
    </source>
</evidence>
<comment type="pathway">
    <text evidence="3">Protein modification; protein glycosylation.</text>
</comment>
<keyword evidence="10" id="KW-0735">Signal-anchor</keyword>
<dbReference type="PANTHER" id="PTHR46420">
    <property type="entry name" value="BETA-1,4-GLUCURONYLTRANSFERASE 1"/>
    <property type="match status" value="1"/>
</dbReference>
<accession>A0A7R9L4F6</accession>
<protein>
    <recommendedName>
        <fullName evidence="5">Beta-1,4-glucuronyltransferase 1</fullName>
    </recommendedName>
    <alternativeName>
        <fullName evidence="16">I-beta-1,3-N-acetylglucosaminyltransferase</fullName>
    </alternativeName>
    <alternativeName>
        <fullName evidence="19">N-acetyllactosaminide beta-1,3-N-acetylglucosaminyltransferase</fullName>
    </alternativeName>
    <alternativeName>
        <fullName evidence="17">Poly-N-acetyllactosamine extension enzyme</fullName>
    </alternativeName>
    <alternativeName>
        <fullName evidence="18">UDP-GlcNAc:betaGal beta-1,3-N-acetylglucosaminyltransferase 1</fullName>
    </alternativeName>
</protein>
<keyword evidence="6" id="KW-0328">Glycosyltransferase</keyword>
<evidence type="ECO:0000256" key="8">
    <source>
        <dbReference type="ARBA" id="ARBA00022692"/>
    </source>
</evidence>
<evidence type="ECO:0000256" key="10">
    <source>
        <dbReference type="ARBA" id="ARBA00022968"/>
    </source>
</evidence>
<evidence type="ECO:0000256" key="13">
    <source>
        <dbReference type="ARBA" id="ARBA00023136"/>
    </source>
</evidence>
<keyword evidence="8" id="KW-0812">Transmembrane</keyword>
<keyword evidence="14" id="KW-0325">Glycoprotein</keyword>
<keyword evidence="13" id="KW-0472">Membrane</keyword>
<evidence type="ECO:0000256" key="4">
    <source>
        <dbReference type="ARBA" id="ARBA00008539"/>
    </source>
</evidence>
<evidence type="ECO:0000256" key="20">
    <source>
        <dbReference type="ARBA" id="ARBA00047852"/>
    </source>
</evidence>
<evidence type="ECO:0000256" key="18">
    <source>
        <dbReference type="ARBA" id="ARBA00032181"/>
    </source>
</evidence>
<name>A0A7R9L4F6_9ACAR</name>
<comment type="cofactor">
    <cofactor evidence="1">
        <name>Mn(2+)</name>
        <dbReference type="ChEBI" id="CHEBI:29035"/>
    </cofactor>
</comment>
<evidence type="ECO:0000256" key="6">
    <source>
        <dbReference type="ARBA" id="ARBA00022676"/>
    </source>
</evidence>
<dbReference type="GO" id="GO:0000139">
    <property type="term" value="C:Golgi membrane"/>
    <property type="evidence" value="ECO:0007669"/>
    <property type="project" value="UniProtKB-SubCell"/>
</dbReference>
<evidence type="ECO:0000256" key="5">
    <source>
        <dbReference type="ARBA" id="ARBA00017962"/>
    </source>
</evidence>
<evidence type="ECO:0000256" key="1">
    <source>
        <dbReference type="ARBA" id="ARBA00001936"/>
    </source>
</evidence>
<keyword evidence="15" id="KW-0464">Manganese</keyword>
<reference evidence="21" key="1">
    <citation type="submission" date="2020-11" db="EMBL/GenBank/DDBJ databases">
        <authorList>
            <person name="Tran Van P."/>
        </authorList>
    </citation>
    <scope>NUCLEOTIDE SEQUENCE</scope>
</reference>
<keyword evidence="9" id="KW-0479">Metal-binding</keyword>
<evidence type="ECO:0000256" key="14">
    <source>
        <dbReference type="ARBA" id="ARBA00023180"/>
    </source>
</evidence>
<evidence type="ECO:0000313" key="21">
    <source>
        <dbReference type="EMBL" id="CAD7634659.1"/>
    </source>
</evidence>
<dbReference type="GO" id="GO:0046872">
    <property type="term" value="F:metal ion binding"/>
    <property type="evidence" value="ECO:0007669"/>
    <property type="project" value="UniProtKB-KW"/>
</dbReference>
<gene>
    <name evidence="21" type="ORF">OSB1V03_LOCUS15055</name>
</gene>
<dbReference type="InterPro" id="IPR029044">
    <property type="entry name" value="Nucleotide-diphossugar_trans"/>
</dbReference>
<keyword evidence="12" id="KW-0333">Golgi apparatus</keyword>
<dbReference type="PANTHER" id="PTHR46420:SF1">
    <property type="entry name" value="BETA-1,4-GLUCURONYLTRANSFERASE 1"/>
    <property type="match status" value="1"/>
</dbReference>
<dbReference type="Proteomes" id="UP000759131">
    <property type="component" value="Unassembled WGS sequence"/>
</dbReference>
<keyword evidence="11" id="KW-1133">Transmembrane helix</keyword>
<evidence type="ECO:0000256" key="15">
    <source>
        <dbReference type="ARBA" id="ARBA00023211"/>
    </source>
</evidence>
<keyword evidence="7" id="KW-0808">Transferase</keyword>
<evidence type="ECO:0000256" key="9">
    <source>
        <dbReference type="ARBA" id="ARBA00022723"/>
    </source>
</evidence>
<evidence type="ECO:0000256" key="2">
    <source>
        <dbReference type="ARBA" id="ARBA00004323"/>
    </source>
</evidence>